<evidence type="ECO:0000313" key="2">
    <source>
        <dbReference type="EMBL" id="GLR72243.1"/>
    </source>
</evidence>
<dbReference type="SUPFAM" id="SSF54523">
    <property type="entry name" value="Pili subunits"/>
    <property type="match status" value="1"/>
</dbReference>
<evidence type="ECO:0000313" key="3">
    <source>
        <dbReference type="Proteomes" id="UP001156601"/>
    </source>
</evidence>
<dbReference type="Pfam" id="PF07963">
    <property type="entry name" value="N_methyl"/>
    <property type="match status" value="1"/>
</dbReference>
<sequence length="285" mass="30887">MFNSGRISAGFTLVELVIVIALLGIVGAGTAKFIRSASDIYVDVTERDSLLRSASFAVERFTREISSAVPNSVRLSGDANTHCIEFVPVNWSAFYLSLPIVGEPSPTVDIVKMTDIDDQVYTPDADDFAMVYPLNATHVYDANANRRQMILGCSDDGDGDCSTDDDIDSVVRLEVSEGFALSSPTSRLYIADNAISYCTRNNALYRHVSGLSSDQILYTSGGQLMAEGISNDLSSNPSATPALTDPFQVVGATLTRNAYVRANFLFTRSDEQMSIVKEVHIPNVP</sequence>
<dbReference type="Proteomes" id="UP001156601">
    <property type="component" value="Unassembled WGS sequence"/>
</dbReference>
<reference evidence="2" key="1">
    <citation type="journal article" date="2014" name="Int. J. Syst. Evol. Microbiol.">
        <title>Complete genome sequence of Corynebacterium casei LMG S-19264T (=DSM 44701T), isolated from a smear-ripened cheese.</title>
        <authorList>
            <consortium name="US DOE Joint Genome Institute (JGI-PGF)"/>
            <person name="Walter F."/>
            <person name="Albersmeier A."/>
            <person name="Kalinowski J."/>
            <person name="Ruckert C."/>
        </authorList>
    </citation>
    <scope>NUCLEOTIDE SEQUENCE</scope>
    <source>
        <strain evidence="2">NBRC 110023</strain>
    </source>
</reference>
<dbReference type="RefSeq" id="WP_284218664.1">
    <property type="nucleotide sequence ID" value="NZ_BSOT01000009.1"/>
</dbReference>
<name>A0AA37WJH8_9ALTE</name>
<organism evidence="2 3">
    <name type="scientific">Agaribacter marinus</name>
    <dbReference type="NCBI Taxonomy" id="1431249"/>
    <lineage>
        <taxon>Bacteria</taxon>
        <taxon>Pseudomonadati</taxon>
        <taxon>Pseudomonadota</taxon>
        <taxon>Gammaproteobacteria</taxon>
        <taxon>Alteromonadales</taxon>
        <taxon>Alteromonadaceae</taxon>
        <taxon>Agaribacter</taxon>
    </lineage>
</organism>
<dbReference type="AlphaFoldDB" id="A0AA37WJH8"/>
<proteinExistence type="predicted"/>
<comment type="caution">
    <text evidence="2">The sequence shown here is derived from an EMBL/GenBank/DDBJ whole genome shotgun (WGS) entry which is preliminary data.</text>
</comment>
<keyword evidence="1" id="KW-0472">Membrane</keyword>
<gene>
    <name evidence="2" type="primary">mshO</name>
    <name evidence="2" type="ORF">GCM10007852_31510</name>
</gene>
<keyword evidence="3" id="KW-1185">Reference proteome</keyword>
<reference evidence="2" key="2">
    <citation type="submission" date="2023-01" db="EMBL/GenBank/DDBJ databases">
        <title>Draft genome sequence of Agaribacter marinus strain NBRC 110023.</title>
        <authorList>
            <person name="Sun Q."/>
            <person name="Mori K."/>
        </authorList>
    </citation>
    <scope>NUCLEOTIDE SEQUENCE</scope>
    <source>
        <strain evidence="2">NBRC 110023</strain>
    </source>
</reference>
<protein>
    <submittedName>
        <fullName evidence="2">MSHA biogenesis protein MshO</fullName>
    </submittedName>
</protein>
<dbReference type="EMBL" id="BSOT01000009">
    <property type="protein sequence ID" value="GLR72243.1"/>
    <property type="molecule type" value="Genomic_DNA"/>
</dbReference>
<evidence type="ECO:0000256" key="1">
    <source>
        <dbReference type="SAM" id="Phobius"/>
    </source>
</evidence>
<dbReference type="InterPro" id="IPR045584">
    <property type="entry name" value="Pilin-like"/>
</dbReference>
<dbReference type="NCBIfam" id="TIGR02532">
    <property type="entry name" value="IV_pilin_GFxxxE"/>
    <property type="match status" value="1"/>
</dbReference>
<keyword evidence="1" id="KW-1133">Transmembrane helix</keyword>
<accession>A0AA37WJH8</accession>
<dbReference type="InterPro" id="IPR012902">
    <property type="entry name" value="N_methyl_site"/>
</dbReference>
<feature type="transmembrane region" description="Helical" evidence="1">
    <location>
        <begin position="6"/>
        <end position="26"/>
    </location>
</feature>
<keyword evidence="1" id="KW-0812">Transmembrane</keyword>